<dbReference type="EMBL" id="CP003364">
    <property type="protein sequence ID" value="AGA31189.1"/>
    <property type="molecule type" value="Genomic_DNA"/>
</dbReference>
<dbReference type="SUPFAM" id="SSF69593">
    <property type="entry name" value="Glycerol-3-phosphate (1)-acyltransferase"/>
    <property type="match status" value="1"/>
</dbReference>
<dbReference type="Pfam" id="PF00501">
    <property type="entry name" value="AMP-binding"/>
    <property type="match status" value="1"/>
</dbReference>
<dbReference type="KEGG" id="saci:Sinac_7135"/>
<dbReference type="Gene3D" id="3.40.50.12780">
    <property type="entry name" value="N-terminal domain of ligase-like"/>
    <property type="match status" value="1"/>
</dbReference>
<dbReference type="Pfam" id="PF01553">
    <property type="entry name" value="Acyltransferase"/>
    <property type="match status" value="1"/>
</dbReference>
<dbReference type="InterPro" id="IPR011701">
    <property type="entry name" value="MFS"/>
</dbReference>
<dbReference type="InterPro" id="IPR020846">
    <property type="entry name" value="MFS_dom"/>
</dbReference>
<organism evidence="9 10">
    <name type="scientific">Singulisphaera acidiphila (strain ATCC BAA-1392 / DSM 18658 / VKM B-2454 / MOB10)</name>
    <dbReference type="NCBI Taxonomy" id="886293"/>
    <lineage>
        <taxon>Bacteria</taxon>
        <taxon>Pseudomonadati</taxon>
        <taxon>Planctomycetota</taxon>
        <taxon>Planctomycetia</taxon>
        <taxon>Isosphaerales</taxon>
        <taxon>Isosphaeraceae</taxon>
        <taxon>Singulisphaera</taxon>
    </lineage>
</organism>
<dbReference type="InterPro" id="IPR000873">
    <property type="entry name" value="AMP-dep_synth/lig_dom"/>
</dbReference>
<evidence type="ECO:0000256" key="2">
    <source>
        <dbReference type="ARBA" id="ARBA00022598"/>
    </source>
</evidence>
<dbReference type="PANTHER" id="PTHR43201">
    <property type="entry name" value="ACYL-COA SYNTHETASE"/>
    <property type="match status" value="1"/>
</dbReference>
<evidence type="ECO:0000256" key="6">
    <source>
        <dbReference type="SAM" id="MobiDB-lite"/>
    </source>
</evidence>
<dbReference type="Gene3D" id="3.30.300.30">
    <property type="match status" value="1"/>
</dbReference>
<evidence type="ECO:0000256" key="4">
    <source>
        <dbReference type="ARBA" id="ARBA00022989"/>
    </source>
</evidence>
<evidence type="ECO:0000313" key="10">
    <source>
        <dbReference type="Proteomes" id="UP000010798"/>
    </source>
</evidence>
<keyword evidence="4 7" id="KW-1133">Transmembrane helix</keyword>
<dbReference type="Gene3D" id="1.20.1250.20">
    <property type="entry name" value="MFS general substrate transporter like domains"/>
    <property type="match status" value="1"/>
</dbReference>
<dbReference type="eggNOG" id="COG0318">
    <property type="taxonomic scope" value="Bacteria"/>
</dbReference>
<keyword evidence="3 7" id="KW-0812">Transmembrane</keyword>
<dbReference type="Pfam" id="PF07690">
    <property type="entry name" value="MFS_1"/>
    <property type="match status" value="1"/>
</dbReference>
<dbReference type="InterPro" id="IPR020845">
    <property type="entry name" value="AMP-binding_CS"/>
</dbReference>
<dbReference type="SUPFAM" id="SSF56801">
    <property type="entry name" value="Acetyl-CoA synthetase-like"/>
    <property type="match status" value="1"/>
</dbReference>
<dbReference type="HOGENOM" id="CLU_008489_1_0_0"/>
<feature type="transmembrane region" description="Helical" evidence="7">
    <location>
        <begin position="118"/>
        <end position="138"/>
    </location>
</feature>
<feature type="transmembrane region" description="Helical" evidence="7">
    <location>
        <begin position="61"/>
        <end position="82"/>
    </location>
</feature>
<feature type="transmembrane region" description="Helical" evidence="7">
    <location>
        <begin position="159"/>
        <end position="178"/>
    </location>
</feature>
<feature type="transmembrane region" description="Helical" evidence="7">
    <location>
        <begin position="267"/>
        <end position="287"/>
    </location>
</feature>
<protein>
    <submittedName>
        <fullName evidence="9">Acyl-CoA synthetase (AMP-forming)/AMP-acid ligase II</fullName>
    </submittedName>
</protein>
<dbReference type="GO" id="GO:0022857">
    <property type="term" value="F:transmembrane transporter activity"/>
    <property type="evidence" value="ECO:0007669"/>
    <property type="project" value="InterPro"/>
</dbReference>
<evidence type="ECO:0000256" key="5">
    <source>
        <dbReference type="ARBA" id="ARBA00023136"/>
    </source>
</evidence>
<dbReference type="PROSITE" id="PS00455">
    <property type="entry name" value="AMP_BINDING"/>
    <property type="match status" value="1"/>
</dbReference>
<name>L0DP91_SINAD</name>
<dbReference type="GO" id="GO:0006631">
    <property type="term" value="P:fatty acid metabolic process"/>
    <property type="evidence" value="ECO:0007669"/>
    <property type="project" value="TreeGrafter"/>
</dbReference>
<feature type="transmembrane region" description="Helical" evidence="7">
    <location>
        <begin position="184"/>
        <end position="204"/>
    </location>
</feature>
<feature type="transmembrane region" description="Helical" evidence="7">
    <location>
        <begin position="358"/>
        <end position="378"/>
    </location>
</feature>
<accession>L0DP91</accession>
<dbReference type="NCBIfam" id="NF006386">
    <property type="entry name" value="PRK08633.1"/>
    <property type="match status" value="1"/>
</dbReference>
<comment type="similarity">
    <text evidence="1">Belongs to the ATP-dependent AMP-binding enzyme family.</text>
</comment>
<evidence type="ECO:0000313" key="9">
    <source>
        <dbReference type="EMBL" id="AGA31189.1"/>
    </source>
</evidence>
<feature type="transmembrane region" description="Helical" evidence="7">
    <location>
        <begin position="412"/>
        <end position="428"/>
    </location>
</feature>
<feature type="transmembrane region" description="Helical" evidence="7">
    <location>
        <begin position="299"/>
        <end position="318"/>
    </location>
</feature>
<dbReference type="InterPro" id="IPR036259">
    <property type="entry name" value="MFS_trans_sf"/>
</dbReference>
<feature type="domain" description="Major facilitator superfamily (MFS) profile" evidence="8">
    <location>
        <begin position="20"/>
        <end position="413"/>
    </location>
</feature>
<proteinExistence type="inferred from homology"/>
<evidence type="ECO:0000256" key="7">
    <source>
        <dbReference type="SAM" id="Phobius"/>
    </source>
</evidence>
<dbReference type="PROSITE" id="PS50850">
    <property type="entry name" value="MFS"/>
    <property type="match status" value="1"/>
</dbReference>
<dbReference type="CDD" id="cd07989">
    <property type="entry name" value="LPLAT_AGPAT-like"/>
    <property type="match status" value="1"/>
</dbReference>
<evidence type="ECO:0000256" key="3">
    <source>
        <dbReference type="ARBA" id="ARBA00022692"/>
    </source>
</evidence>
<dbReference type="STRING" id="886293.Sinac_7135"/>
<feature type="transmembrane region" description="Helical" evidence="7">
    <location>
        <begin position="324"/>
        <end position="346"/>
    </location>
</feature>
<dbReference type="SMART" id="SM00563">
    <property type="entry name" value="PlsC"/>
    <property type="match status" value="1"/>
</dbReference>
<dbReference type="Proteomes" id="UP000010798">
    <property type="component" value="Chromosome"/>
</dbReference>
<feature type="transmembrane region" description="Helical" evidence="7">
    <location>
        <begin position="89"/>
        <end position="112"/>
    </location>
</feature>
<feature type="transmembrane region" description="Helical" evidence="7">
    <location>
        <begin position="232"/>
        <end position="255"/>
    </location>
</feature>
<dbReference type="GO" id="GO:0016746">
    <property type="term" value="F:acyltransferase activity"/>
    <property type="evidence" value="ECO:0007669"/>
    <property type="project" value="InterPro"/>
</dbReference>
<feature type="transmembrane region" description="Helical" evidence="7">
    <location>
        <begin position="390"/>
        <end position="407"/>
    </location>
</feature>
<dbReference type="InterPro" id="IPR042099">
    <property type="entry name" value="ANL_N_sf"/>
</dbReference>
<keyword evidence="10" id="KW-1185">Reference proteome</keyword>
<dbReference type="GO" id="GO:0031956">
    <property type="term" value="F:medium-chain fatty acid-CoA ligase activity"/>
    <property type="evidence" value="ECO:0007669"/>
    <property type="project" value="TreeGrafter"/>
</dbReference>
<dbReference type="CDD" id="cd06173">
    <property type="entry name" value="MFS_MefA_like"/>
    <property type="match status" value="1"/>
</dbReference>
<feature type="region of interest" description="Disordered" evidence="6">
    <location>
        <begin position="1138"/>
        <end position="1159"/>
    </location>
</feature>
<dbReference type="PANTHER" id="PTHR43201:SF5">
    <property type="entry name" value="MEDIUM-CHAIN ACYL-COA LIGASE ACSF2, MITOCHONDRIAL"/>
    <property type="match status" value="1"/>
</dbReference>
<dbReference type="InterPro" id="IPR002123">
    <property type="entry name" value="Plipid/glycerol_acylTrfase"/>
</dbReference>
<dbReference type="SUPFAM" id="SSF103473">
    <property type="entry name" value="MFS general substrate transporter"/>
    <property type="match status" value="1"/>
</dbReference>
<dbReference type="InterPro" id="IPR045851">
    <property type="entry name" value="AMP-bd_C_sf"/>
</dbReference>
<evidence type="ECO:0000256" key="1">
    <source>
        <dbReference type="ARBA" id="ARBA00006432"/>
    </source>
</evidence>
<evidence type="ECO:0000259" key="8">
    <source>
        <dbReference type="PROSITE" id="PS50850"/>
    </source>
</evidence>
<keyword evidence="2 9" id="KW-0436">Ligase</keyword>
<gene>
    <name evidence="9" type="ordered locus">Sinac_7135</name>
</gene>
<dbReference type="eggNOG" id="COG2814">
    <property type="taxonomic scope" value="Bacteria"/>
</dbReference>
<dbReference type="OrthoDB" id="9757771at2"/>
<dbReference type="AlphaFoldDB" id="L0DP91"/>
<keyword evidence="5 7" id="KW-0472">Membrane</keyword>
<dbReference type="eggNOG" id="COG0204">
    <property type="taxonomic scope" value="Bacteria"/>
</dbReference>
<reference evidence="9 10" key="1">
    <citation type="submission" date="2012-02" db="EMBL/GenBank/DDBJ databases">
        <title>Complete sequence of chromosome of Singulisphaera acidiphila DSM 18658.</title>
        <authorList>
            <consortium name="US DOE Joint Genome Institute (JGI-PGF)"/>
            <person name="Lucas S."/>
            <person name="Copeland A."/>
            <person name="Lapidus A."/>
            <person name="Glavina del Rio T."/>
            <person name="Dalin E."/>
            <person name="Tice H."/>
            <person name="Bruce D."/>
            <person name="Goodwin L."/>
            <person name="Pitluck S."/>
            <person name="Peters L."/>
            <person name="Ovchinnikova G."/>
            <person name="Chertkov O."/>
            <person name="Kyrpides N."/>
            <person name="Mavromatis K."/>
            <person name="Ivanova N."/>
            <person name="Brettin T."/>
            <person name="Detter J.C."/>
            <person name="Han C."/>
            <person name="Larimer F."/>
            <person name="Land M."/>
            <person name="Hauser L."/>
            <person name="Markowitz V."/>
            <person name="Cheng J.-F."/>
            <person name="Hugenholtz P."/>
            <person name="Woyke T."/>
            <person name="Wu D."/>
            <person name="Tindall B."/>
            <person name="Pomrenke H."/>
            <person name="Brambilla E."/>
            <person name="Klenk H.-P."/>
            <person name="Eisen J.A."/>
        </authorList>
    </citation>
    <scope>NUCLEOTIDE SEQUENCE [LARGE SCALE GENOMIC DNA]</scope>
    <source>
        <strain evidence="10">ATCC BAA-1392 / DSM 18658 / VKM B-2454 / MOB10</strain>
    </source>
</reference>
<sequence length="1159" mass="123605">MGKEEPISVVGGEDRPSGHPLRGLLIAQFLGAFNDNAWKQIVSLLAISAAASVEAGQREAALAQMALLLPSMLFSLPAGTLADRVSKRSVILVMKVLELTLMIAGTLVLYRYPSLVRPAMAVLMLLGVQAALFSPAKYGILPEILPHEKLSSGNGFLELWSNLAIIAGIVGGGVLLGLVSGQPWLAGLVLTILSALGLVAAFSIPRVPAARAEGGIVATVRLGWSAIRADRILRLAISGQFLVWSLACLIPAPVLTYSKKVLELKDAYAGLPMAMVGIGIGIGSLLAGKISAAKVEYGLLPLGALGLTATTLAFGVMMPGVVGTLILMTLIGLFCGLLFVPLNALLQWRAPADGRGAVISLANVLVYGGMLIGSGLAWELADVGVTAQGTFLIASVALAIGSLWALWLMPDAFLRFLLLILAATLYRVKVIGREHVPLKGGALLTPNHVSFADGLFIIASIDRPVRFVVYAEYFRHPIAGFILRAMRAIPISGAGGPKQILQAFREAGRCLDEGQLVCVFPEGQITRTGLLQPFQRGMQRILKGRTTPIIPVHLDRATASLLSPVHSHTLPERIHLPVTVSFGTPLPADTPLPTLRQEIHDLDQEAWAHRKVDRRPLHHAFIRRARRHPIRLAFADALRPRVSGIGALAGTIALARALRPSWEGQPHVGILLPSSVAAALVNLAASLAGRVSVNLNFTAGKAGMDSVVKQAGLRTIVTSRAFLEKAKLELPSGVVPIWLEEIGTAITTKERLKSLALAWVAPVRTLERIAGAEHTPTVDDPATIIFSSGSTGEPKGVVLSHFNIDSNVEAITQIFRVQPGDRVLGILPLFHSFGYTSLWLAGNYGMGTVFHANPLDAATISALVEQYRATILLATPTFLQLYIRRCAPAQFGSLRLVIAGAEKLPEALATSFEDTFGIRPLEGYGMTECSPVVAISTLDYRAPGFFQPGSRRGFAGHPLPGVSVRVVDLATNEPVEPGCEGMLLVKGPNVMQGYLGRDDLTAAVMRDGWYVTGDIGLMDEDGFLKVTGRLSRFSKIGGEMVPHGRVEEALHQAIGADSQVFAVTAVGDEKKGEALAVLHTLDDRKVQETLEKVSAAGLPNLFIPRRDRFIKVEALPVLGTGKLDLRAIKRIAEEAFSGARPERGLEASQAPKEQIPADA</sequence>